<dbReference type="KEGG" id="fil:BN1229_v1_0414"/>
<dbReference type="RefSeq" id="WP_046476101.1">
    <property type="nucleotide sequence ID" value="NZ_LN829118.1"/>
</dbReference>
<accession>A0A0D6JAD7</accession>
<dbReference type="EMBL" id="LN829119">
    <property type="protein sequence ID" value="CPR15575.1"/>
    <property type="molecule type" value="Genomic_DNA"/>
</dbReference>
<dbReference type="Proteomes" id="UP000033187">
    <property type="component" value="Chromosome 1"/>
</dbReference>
<reference evidence="3" key="1">
    <citation type="submission" date="2015-02" db="EMBL/GenBank/DDBJ databases">
        <authorList>
            <person name="Chooi Y.-H."/>
        </authorList>
    </citation>
    <scope>NUCLEOTIDE SEQUENCE [LARGE SCALE GENOMIC DNA]</scope>
    <source>
        <strain evidence="3">strain Y</strain>
    </source>
</reference>
<dbReference type="KEGG" id="fiy:BN1229_v1_0418"/>
<dbReference type="OrthoDB" id="8453239at2"/>
<name>A0A0D6JAD7_9HYPH</name>
<keyword evidence="3" id="KW-1185">Reference proteome</keyword>
<sequence length="69" mass="7506">MLNWLIRIVMGISGVIAGWFVAQDSANFGVVQMAISLLLVIGCVLLAVFWPNIIAVFKSSTEPDDSPNR</sequence>
<evidence type="ECO:0000256" key="1">
    <source>
        <dbReference type="SAM" id="Phobius"/>
    </source>
</evidence>
<gene>
    <name evidence="2" type="ORF">YBN1229_v1_0418</name>
</gene>
<evidence type="ECO:0000313" key="2">
    <source>
        <dbReference type="EMBL" id="CPR15575.1"/>
    </source>
</evidence>
<protein>
    <submittedName>
        <fullName evidence="2">Uncharacterized protein</fullName>
    </submittedName>
</protein>
<keyword evidence="1" id="KW-1133">Transmembrane helix</keyword>
<keyword evidence="1" id="KW-0812">Transmembrane</keyword>
<organism evidence="2 3">
    <name type="scientific">Candidatus Filomicrobium marinum</name>
    <dbReference type="NCBI Taxonomy" id="1608628"/>
    <lineage>
        <taxon>Bacteria</taxon>
        <taxon>Pseudomonadati</taxon>
        <taxon>Pseudomonadota</taxon>
        <taxon>Alphaproteobacteria</taxon>
        <taxon>Hyphomicrobiales</taxon>
        <taxon>Hyphomicrobiaceae</taxon>
        <taxon>Filomicrobium</taxon>
    </lineage>
</organism>
<evidence type="ECO:0000313" key="3">
    <source>
        <dbReference type="Proteomes" id="UP000033187"/>
    </source>
</evidence>
<feature type="transmembrane region" description="Helical" evidence="1">
    <location>
        <begin position="5"/>
        <end position="22"/>
    </location>
</feature>
<keyword evidence="1" id="KW-0472">Membrane</keyword>
<feature type="transmembrane region" description="Helical" evidence="1">
    <location>
        <begin position="28"/>
        <end position="50"/>
    </location>
</feature>
<dbReference type="AlphaFoldDB" id="A0A0D6JAD7"/>
<proteinExistence type="predicted"/>